<accession>A0AAX2GXK0</accession>
<organism evidence="4 6">
    <name type="scientific">Capnocytophaga haemolytica</name>
    <dbReference type="NCBI Taxonomy" id="45243"/>
    <lineage>
        <taxon>Bacteria</taxon>
        <taxon>Pseudomonadati</taxon>
        <taxon>Bacteroidota</taxon>
        <taxon>Flavobacteriia</taxon>
        <taxon>Flavobacteriales</taxon>
        <taxon>Flavobacteriaceae</taxon>
        <taxon>Capnocytophaga</taxon>
    </lineage>
</organism>
<evidence type="ECO:0000313" key="3">
    <source>
        <dbReference type="EMBL" id="AMD84565.1"/>
    </source>
</evidence>
<protein>
    <recommendedName>
        <fullName evidence="2">Outer membrane protein beta-barrel domain-containing protein</fullName>
    </recommendedName>
</protein>
<dbReference type="AlphaFoldDB" id="A0AAX2GXK0"/>
<proteinExistence type="predicted"/>
<dbReference type="KEGG" id="chg:AXF12_02925"/>
<gene>
    <name evidence="3" type="ORF">AXF12_02925</name>
    <name evidence="4" type="ORF">SAMEA44541418_01154</name>
</gene>
<name>A0AAX2GXK0_9FLAO</name>
<reference evidence="3 5" key="1">
    <citation type="submission" date="2016-02" db="EMBL/GenBank/DDBJ databases">
        <authorList>
            <person name="Holder M.E."/>
            <person name="Ajami N.J."/>
            <person name="Petrosino J.F."/>
        </authorList>
    </citation>
    <scope>NUCLEOTIDE SEQUENCE [LARGE SCALE GENOMIC DNA]</scope>
    <source>
        <strain evidence="3 5">CCUG 32990</strain>
    </source>
</reference>
<feature type="chain" id="PRO_5043342999" description="Outer membrane protein beta-barrel domain-containing protein" evidence="1">
    <location>
        <begin position="21"/>
        <end position="285"/>
    </location>
</feature>
<sequence>MKKGILLAVSALAGVFAANAQIDSTQVAPVRDTLVTPTVQEAPRDTTDVSAQRPSSRHNEVWNKVGLEVRGGLNIAWISHELSPIPMQVSPNVGLHLGCLATLNFSKYLGMETGLVFTSKGETWKVDGYNRNTGARIEGEANLYCNYLELPVHFRVRVPLGNVTLFARTGPYFAFATHGNVLAKGDFVTFARGGNRSSSTDKERFKLKVGNTADADFRSFDSGWAIATGVEIGKATIGLQFSFGFLDVYNTPFNTYDPQTGTRGQAEWGDTRNYAFTITGGYRFF</sequence>
<keyword evidence="1" id="KW-0732">Signal</keyword>
<evidence type="ECO:0000259" key="2">
    <source>
        <dbReference type="Pfam" id="PF13568"/>
    </source>
</evidence>
<dbReference type="Proteomes" id="UP000215539">
    <property type="component" value="Chromosome 1"/>
</dbReference>
<reference evidence="4 6" key="2">
    <citation type="submission" date="2017-06" db="EMBL/GenBank/DDBJ databases">
        <authorList>
            <consortium name="Pathogen Informatics"/>
        </authorList>
    </citation>
    <scope>NUCLEOTIDE SEQUENCE [LARGE SCALE GENOMIC DNA]</scope>
    <source>
        <strain evidence="4 6">NCTC12947</strain>
    </source>
</reference>
<dbReference type="Proteomes" id="UP000065822">
    <property type="component" value="Chromosome"/>
</dbReference>
<evidence type="ECO:0000313" key="4">
    <source>
        <dbReference type="EMBL" id="SNV09269.1"/>
    </source>
</evidence>
<feature type="domain" description="Outer membrane protein beta-barrel" evidence="2">
    <location>
        <begin position="51"/>
        <end position="248"/>
    </location>
</feature>
<dbReference type="EMBL" id="CP014227">
    <property type="protein sequence ID" value="AMD84565.1"/>
    <property type="molecule type" value="Genomic_DNA"/>
</dbReference>
<evidence type="ECO:0000256" key="1">
    <source>
        <dbReference type="SAM" id="SignalP"/>
    </source>
</evidence>
<dbReference type="RefSeq" id="WP_066428170.1">
    <property type="nucleotide sequence ID" value="NZ_CP014227.1"/>
</dbReference>
<dbReference type="EMBL" id="LT906449">
    <property type="protein sequence ID" value="SNV09269.1"/>
    <property type="molecule type" value="Genomic_DNA"/>
</dbReference>
<dbReference type="InterPro" id="IPR025665">
    <property type="entry name" value="Beta-barrel_OMP_2"/>
</dbReference>
<feature type="signal peptide" evidence="1">
    <location>
        <begin position="1"/>
        <end position="20"/>
    </location>
</feature>
<dbReference type="Pfam" id="PF13568">
    <property type="entry name" value="OMP_b-brl_2"/>
    <property type="match status" value="1"/>
</dbReference>
<evidence type="ECO:0000313" key="5">
    <source>
        <dbReference type="Proteomes" id="UP000065822"/>
    </source>
</evidence>
<keyword evidence="5" id="KW-1185">Reference proteome</keyword>
<evidence type="ECO:0000313" key="6">
    <source>
        <dbReference type="Proteomes" id="UP000215539"/>
    </source>
</evidence>